<dbReference type="RefSeq" id="WP_008238310.1">
    <property type="nucleotide sequence ID" value="NZ_AJJU01000004.1"/>
</dbReference>
<name>I0WH14_9FLAO</name>
<comment type="caution">
    <text evidence="1">The sequence shown here is derived from an EMBL/GenBank/DDBJ whole genome shotgun (WGS) entry which is preliminary data.</text>
</comment>
<gene>
    <name evidence="1" type="ORF">W5A_05678</name>
</gene>
<organism evidence="1 2">
    <name type="scientific">Imtechella halotolerans K1</name>
    <dbReference type="NCBI Taxonomy" id="946077"/>
    <lineage>
        <taxon>Bacteria</taxon>
        <taxon>Pseudomonadati</taxon>
        <taxon>Bacteroidota</taxon>
        <taxon>Flavobacteriia</taxon>
        <taxon>Flavobacteriales</taxon>
        <taxon>Flavobacteriaceae</taxon>
        <taxon>Imtechella</taxon>
    </lineage>
</organism>
<dbReference type="SUPFAM" id="SSF55961">
    <property type="entry name" value="Bet v1-like"/>
    <property type="match status" value="1"/>
</dbReference>
<accession>I0WH14</accession>
<sequence length="129" mass="14366">MNIESPKITVPKSAEELYTLLTDIKNFEKLMPDNISKFEVLSDKRFLFALKGMPEIVLELKESTPHSKVVLGAASDKLPFTLTANLDALGEQTDAQLQFEGSFNPMMAMMVKGPITNFIGTLVEKMKNL</sequence>
<proteinExistence type="predicted"/>
<dbReference type="AlphaFoldDB" id="I0WH14"/>
<dbReference type="PATRIC" id="fig|946077.3.peg.1154"/>
<dbReference type="eggNOG" id="COG3427">
    <property type="taxonomic scope" value="Bacteria"/>
</dbReference>
<evidence type="ECO:0000313" key="1">
    <source>
        <dbReference type="EMBL" id="EID75680.1"/>
    </source>
</evidence>
<evidence type="ECO:0000313" key="2">
    <source>
        <dbReference type="Proteomes" id="UP000005938"/>
    </source>
</evidence>
<dbReference type="Proteomes" id="UP000005938">
    <property type="component" value="Unassembled WGS sequence"/>
</dbReference>
<dbReference type="STRING" id="946077.W5A_05678"/>
<dbReference type="InterPro" id="IPR023393">
    <property type="entry name" value="START-like_dom_sf"/>
</dbReference>
<reference evidence="1 2" key="1">
    <citation type="journal article" date="2012" name="J. Bacteriol.">
        <title>Genome Sequence of the Halotolerant Bacterium Imtechella halotolerans K1T.</title>
        <authorList>
            <person name="Kumar S."/>
            <person name="Vikram S."/>
            <person name="Subramanian S."/>
            <person name="Raghava G.P."/>
            <person name="Pinnaka A.K."/>
        </authorList>
    </citation>
    <scope>NUCLEOTIDE SEQUENCE [LARGE SCALE GENOMIC DNA]</scope>
    <source>
        <strain evidence="1 2">K1</strain>
    </source>
</reference>
<dbReference type="OrthoDB" id="1011799at2"/>
<dbReference type="Gene3D" id="3.30.530.20">
    <property type="match status" value="1"/>
</dbReference>
<evidence type="ECO:0008006" key="3">
    <source>
        <dbReference type="Google" id="ProtNLM"/>
    </source>
</evidence>
<dbReference type="EMBL" id="AJJU01000004">
    <property type="protein sequence ID" value="EID75680.1"/>
    <property type="molecule type" value="Genomic_DNA"/>
</dbReference>
<keyword evidence="2" id="KW-1185">Reference proteome</keyword>
<protein>
    <recommendedName>
        <fullName evidence="3">Orotate phosphoribosyltransferase</fullName>
    </recommendedName>
</protein>